<protein>
    <submittedName>
        <fullName evidence="2">Uncharacterized protein</fullName>
    </submittedName>
</protein>
<evidence type="ECO:0000313" key="3">
    <source>
        <dbReference type="Proteomes" id="UP000490939"/>
    </source>
</evidence>
<dbReference type="Proteomes" id="UP000490939">
    <property type="component" value="Unassembled WGS sequence"/>
</dbReference>
<gene>
    <name evidence="2" type="ORF">EG327_006497</name>
</gene>
<dbReference type="PANTHER" id="PTHR12069:SF0">
    <property type="entry name" value="DNA-DIRECTED RNA POLYMERASE III SUBUNIT RPC5"/>
    <property type="match status" value="1"/>
</dbReference>
<dbReference type="Pfam" id="PF04801">
    <property type="entry name" value="RPC5"/>
    <property type="match status" value="2"/>
</dbReference>
<feature type="region of interest" description="Disordered" evidence="1">
    <location>
        <begin position="214"/>
        <end position="245"/>
    </location>
</feature>
<dbReference type="EMBL" id="WNWR01000381">
    <property type="protein sequence ID" value="KAE9980662.1"/>
    <property type="molecule type" value="Genomic_DNA"/>
</dbReference>
<dbReference type="GO" id="GO:0042797">
    <property type="term" value="P:tRNA transcription by RNA polymerase III"/>
    <property type="evidence" value="ECO:0007669"/>
    <property type="project" value="TreeGrafter"/>
</dbReference>
<sequence length="339" mass="37599">MDPEPSILDTEDDPVIAEYNVYITPELEEQVYLLQFPNRDRQQPYNSRTGAQPVEMRMKPKTNFMELDIATNVASNFDKSKGMLWGSAMKTANESGAAGFGMSSGFGKSNRGNELFNPDKRGKKARDPGQAHVGKTRSERFDDANEAGKVLNKQTLGGQIVLPAEGKPMYMLGTFREKELHLTQVTGVCQMRPQFHHIDARSQIVRAAQLHKAQRATGEAPRKSEARVVGQSARATGPDGEEMNVSGTSKFLTDAAEEPWTTLTFHDEDQEESYGIYAEKLFIAEDKINSLPHLEAGMGNEVFLDAISSPRVELGLRPKRRAPLTRKERKELADEAAGS</sequence>
<feature type="region of interest" description="Disordered" evidence="1">
    <location>
        <begin position="317"/>
        <end position="339"/>
    </location>
</feature>
<keyword evidence="3" id="KW-1185">Reference proteome</keyword>
<dbReference type="InterPro" id="IPR006886">
    <property type="entry name" value="RNA_pol_III_Rpc5"/>
</dbReference>
<name>A0A8H3V428_VENIN</name>
<evidence type="ECO:0000313" key="2">
    <source>
        <dbReference type="EMBL" id="KAE9980662.1"/>
    </source>
</evidence>
<dbReference type="PANTHER" id="PTHR12069">
    <property type="entry name" value="DNA-DIRECTED RNA POLYMERASES III 80 KDA POLYPEPTIDE RNA POLYMERASE III SUBUNIT 5"/>
    <property type="match status" value="1"/>
</dbReference>
<reference evidence="2 3" key="1">
    <citation type="submission" date="2019-07" db="EMBL/GenBank/DDBJ databases">
        <title>Venturia inaequalis Genome Resource.</title>
        <authorList>
            <person name="Lichtner F.J."/>
        </authorList>
    </citation>
    <scope>NUCLEOTIDE SEQUENCE [LARGE SCALE GENOMIC DNA]</scope>
    <source>
        <strain evidence="2 3">DMI_063113</strain>
    </source>
</reference>
<dbReference type="AlphaFoldDB" id="A0A8H3V428"/>
<proteinExistence type="predicted"/>
<feature type="region of interest" description="Disordered" evidence="1">
    <location>
        <begin position="117"/>
        <end position="137"/>
    </location>
</feature>
<dbReference type="GO" id="GO:0005666">
    <property type="term" value="C:RNA polymerase III complex"/>
    <property type="evidence" value="ECO:0007669"/>
    <property type="project" value="TreeGrafter"/>
</dbReference>
<feature type="compositionally biased region" description="Basic and acidic residues" evidence="1">
    <location>
        <begin position="117"/>
        <end position="129"/>
    </location>
</feature>
<accession>A0A8H3V428</accession>
<organism evidence="2 3">
    <name type="scientific">Venturia inaequalis</name>
    <name type="common">Apple scab fungus</name>
    <dbReference type="NCBI Taxonomy" id="5025"/>
    <lineage>
        <taxon>Eukaryota</taxon>
        <taxon>Fungi</taxon>
        <taxon>Dikarya</taxon>
        <taxon>Ascomycota</taxon>
        <taxon>Pezizomycotina</taxon>
        <taxon>Dothideomycetes</taxon>
        <taxon>Pleosporomycetidae</taxon>
        <taxon>Venturiales</taxon>
        <taxon>Venturiaceae</taxon>
        <taxon>Venturia</taxon>
    </lineage>
</organism>
<comment type="caution">
    <text evidence="2">The sequence shown here is derived from an EMBL/GenBank/DDBJ whole genome shotgun (WGS) entry which is preliminary data.</text>
</comment>
<evidence type="ECO:0000256" key="1">
    <source>
        <dbReference type="SAM" id="MobiDB-lite"/>
    </source>
</evidence>